<name>G5HAA3_9BACT</name>
<accession>G5HAA3</accession>
<dbReference type="GeneID" id="92815401"/>
<dbReference type="eggNOG" id="ENOG5030MMX">
    <property type="taxonomic scope" value="Bacteria"/>
</dbReference>
<dbReference type="RefSeq" id="WP_009134374.1">
    <property type="nucleotide sequence ID" value="NZ_CP102250.1"/>
</dbReference>
<gene>
    <name evidence="2" type="ORF">HMPREF9450_01568</name>
</gene>
<dbReference type="SUPFAM" id="SSF82185">
    <property type="entry name" value="Histone H3 K4-specific methyltransferase SET7/9 N-terminal domain"/>
    <property type="match status" value="1"/>
</dbReference>
<evidence type="ECO:0000313" key="2">
    <source>
        <dbReference type="EMBL" id="EHB91519.1"/>
    </source>
</evidence>
<evidence type="ECO:0000256" key="1">
    <source>
        <dbReference type="SAM" id="SignalP"/>
    </source>
</evidence>
<reference evidence="2 3" key="1">
    <citation type="submission" date="2011-08" db="EMBL/GenBank/DDBJ databases">
        <title>The Genome Sequence of Alistipes indistinctus YIT 12060.</title>
        <authorList>
            <consortium name="The Broad Institute Genome Sequencing Platform"/>
            <person name="Earl A."/>
            <person name="Ward D."/>
            <person name="Feldgarden M."/>
            <person name="Gevers D."/>
            <person name="Morotomi M."/>
            <person name="Young S.K."/>
            <person name="Zeng Q."/>
            <person name="Gargeya S."/>
            <person name="Fitzgerald M."/>
            <person name="Haas B."/>
            <person name="Abouelleil A."/>
            <person name="Alvarado L."/>
            <person name="Arachchi H.M."/>
            <person name="Berlin A."/>
            <person name="Brown A."/>
            <person name="Chapman S.B."/>
            <person name="Chen Z."/>
            <person name="Dunbar C."/>
            <person name="Freedman E."/>
            <person name="Gearin G."/>
            <person name="Gellesch M."/>
            <person name="Goldberg J."/>
            <person name="Griggs A."/>
            <person name="Gujja S."/>
            <person name="Heiman D."/>
            <person name="Howarth C."/>
            <person name="Larson L."/>
            <person name="Lui A."/>
            <person name="MacDonald P.J.P."/>
            <person name="Montmayeur A."/>
            <person name="Murphy C."/>
            <person name="Neiman D."/>
            <person name="Pearson M."/>
            <person name="Priest M."/>
            <person name="Roberts A."/>
            <person name="Saif S."/>
            <person name="Shea T."/>
            <person name="Shenoy N."/>
            <person name="Sisk P."/>
            <person name="Stolte C."/>
            <person name="Sykes S."/>
            <person name="Wortman J."/>
            <person name="Nusbaum C."/>
            <person name="Birren B."/>
        </authorList>
    </citation>
    <scope>NUCLEOTIDE SEQUENCE [LARGE SCALE GENOMIC DNA]</scope>
    <source>
        <strain evidence="2 3">YIT 12060</strain>
    </source>
</reference>
<dbReference type="EMBL" id="ADLD01000013">
    <property type="protein sequence ID" value="EHB91519.1"/>
    <property type="molecule type" value="Genomic_DNA"/>
</dbReference>
<dbReference type="AlphaFoldDB" id="G5HAA3"/>
<keyword evidence="1" id="KW-0732">Signal</keyword>
<feature type="chain" id="PRO_5003477839" evidence="1">
    <location>
        <begin position="19"/>
        <end position="614"/>
    </location>
</feature>
<dbReference type="OrthoDB" id="1082336at2"/>
<proteinExistence type="predicted"/>
<dbReference type="Gene3D" id="3.90.930.1">
    <property type="match status" value="1"/>
</dbReference>
<evidence type="ECO:0000313" key="3">
    <source>
        <dbReference type="Proteomes" id="UP000006008"/>
    </source>
</evidence>
<feature type="signal peptide" evidence="1">
    <location>
        <begin position="1"/>
        <end position="18"/>
    </location>
</feature>
<dbReference type="PATRIC" id="fig|742725.3.peg.1661"/>
<dbReference type="HOGENOM" id="CLU_434553_0_0_10"/>
<comment type="caution">
    <text evidence="2">The sequence shown here is derived from an EMBL/GenBank/DDBJ whole genome shotgun (WGS) entry which is preliminary data.</text>
</comment>
<protein>
    <submittedName>
        <fullName evidence="2">Uncharacterized protein</fullName>
    </submittedName>
</protein>
<organism evidence="2 3">
    <name type="scientific">Alistipes indistinctus YIT 12060</name>
    <dbReference type="NCBI Taxonomy" id="742725"/>
    <lineage>
        <taxon>Bacteria</taxon>
        <taxon>Pseudomonadati</taxon>
        <taxon>Bacteroidota</taxon>
        <taxon>Bacteroidia</taxon>
        <taxon>Bacteroidales</taxon>
        <taxon>Rikenellaceae</taxon>
        <taxon>Alistipes</taxon>
    </lineage>
</organism>
<keyword evidence="3" id="KW-1185">Reference proteome</keyword>
<sequence length="614" mass="71414">MKRLVFTLLFGISVLAAAAQEFGQVCTEKVPDEIHHFDRYKVNSQFYDADLIKQKNDRGVQRWFCNDTIMDGFYRGVPYIEYYGPSVFDGFDLRYSVYKFKDGIRNDTVRDYRADDSCLVAEVITLDSIRKIYKDYYDNGHLKILAESSNGKLDGIWQKWHWEGRPLLLRHYKDGEQCGEEKIWYGNGYLSGIWHYADGQQIFPHERWYYSDSEDEYSSTAPDWYKIEYSLMPDQGSDYTLTEIFTIGKDGTKRLTTSEYYEYGDLVHSTYQHCDSVVYDTLCRQPQQRLEVRGYLRGRLREYANYPLDNRNMDSTLGPYFESYSEAGELTEKYVYDFNRERTVPVRLYKNTGVTVTDITSAEYVKLLADSCNMPLDTGAVHIWKPDSLVVELKKRQMLLLNYLSDYYGVLWRYDGYNSRAGMHVLNCVRPEERQYFAIDHTSGVSTELFCSYTPVCCGKSDLFLTCYEEPYAWEKPVNVVYIYKVLPGGKIAQVASCDRGAGFGTLDLDNFIWVGEHTLVATKVPREEPVQLYFGEPYGNFLEGDECEENDDGISYAKRYVRIEIDPPALEKADPLPTIEKLEEENNEWVKFTIQENDQVVTEERDGGEEFDG</sequence>
<dbReference type="STRING" id="742725.HMPREF9450_01568"/>
<dbReference type="Proteomes" id="UP000006008">
    <property type="component" value="Unassembled WGS sequence"/>
</dbReference>